<sequence length="511" mass="56681">MQRIQVIVPPGPLPAWVGRLLDRIQDAVPTPLLLVESATAPAGGLGWKLARRSLSRRFPGLAFTDDRDYLRRQPAARALGSSDLVIDLTAGCDASTEARWPSWRLVDERGRPVTGAFPGIDGISRDSVGSVFVVADSPGSSRVLRAARIATGPDWSRALERYLDCAANLLLQVLRDFKAGVPLQATGEVAPAQLSVPVLARLLEGKARALARKLGSLLLAESWMVGWIREPIGRVAFDERLGQRIEWLGQRSDDGYLADPFGLPGSTREFFAEYLDEHTGIGHLRRMKIVPDGLETVARFNPAGEHHVSFPFVFEAEGRQWAIAETASARECWLHELDERGNWVRIACILEGVAAADPIVFRCNGFYWLAYTDADRGAFDNLCLRYSESLTGPWHEHQNNPVLTDVRGARCGGTPFWHEGGLYRPAQDCSRTYGGAISLRRILVCTPDRYEEEIVRLWKPEPDDANPDGLHTVSAWGRFTLVDGKRMVVNPVVLRRKLMLRLRARRGARGG</sequence>
<dbReference type="AlphaFoldDB" id="A0A8B6X983"/>
<reference evidence="3" key="2">
    <citation type="submission" date="2025-08" db="UniProtKB">
        <authorList>
            <consortium name="RefSeq"/>
        </authorList>
    </citation>
    <scope>IDENTIFICATION</scope>
</reference>
<evidence type="ECO:0000259" key="1">
    <source>
        <dbReference type="Pfam" id="PF24793"/>
    </source>
</evidence>
<evidence type="ECO:0000313" key="3">
    <source>
        <dbReference type="RefSeq" id="WP_051378497.1"/>
    </source>
</evidence>
<dbReference type="Proteomes" id="UP000675920">
    <property type="component" value="Unplaced"/>
</dbReference>
<feature type="domain" description="Glucosamine inositolphosphorylceramide transferase 1 N-terminal" evidence="1">
    <location>
        <begin position="305"/>
        <end position="457"/>
    </location>
</feature>
<organism evidence="2 3">
    <name type="scientific">Derxia gummosa DSM 723</name>
    <dbReference type="NCBI Taxonomy" id="1121388"/>
    <lineage>
        <taxon>Bacteria</taxon>
        <taxon>Pseudomonadati</taxon>
        <taxon>Pseudomonadota</taxon>
        <taxon>Betaproteobacteria</taxon>
        <taxon>Burkholderiales</taxon>
        <taxon>Alcaligenaceae</taxon>
        <taxon>Derxia</taxon>
    </lineage>
</organism>
<dbReference type="RefSeq" id="WP_051378497.1">
    <property type="nucleotide sequence ID" value="NZ_AXWS01000008.1"/>
</dbReference>
<proteinExistence type="predicted"/>
<keyword evidence="2" id="KW-1185">Reference proteome</keyword>
<evidence type="ECO:0000313" key="2">
    <source>
        <dbReference type="Proteomes" id="UP000675920"/>
    </source>
</evidence>
<reference evidence="3" key="1">
    <citation type="journal article" date="2018" name="Plant Physiol.">
        <title>GLUCOSAMINE INOSITOLPHOSPHORYLCERAMIDE TRANSFERASE1 (GINT1) is a GlcNAc-containing glycosylinositol phosphorylceramide glycosyltransferase.</title>
        <authorList>
            <person name="Ishikawa T."/>
            <person name="Fang L."/>
            <person name="Rennie E.A."/>
            <person name="Sechet J."/>
            <person name="Yan J."/>
            <person name="Jing B."/>
            <person name="Moore W."/>
            <person name="Cahoon E.B."/>
            <person name="Scheller H.V."/>
            <person name="Kawai-Yamada M."/>
            <person name="Mortimer J.C."/>
        </authorList>
    </citation>
    <scope>NUCLEOTIDE SEQUENCE</scope>
</reference>
<dbReference type="Gene3D" id="2.115.10.20">
    <property type="entry name" value="Glycosyl hydrolase domain, family 43"/>
    <property type="match status" value="1"/>
</dbReference>
<name>A0A8B6X983_9BURK</name>
<protein>
    <submittedName>
        <fullName evidence="3">Glucosamine inositolphosphorylceramide transferase family protein</fullName>
    </submittedName>
</protein>
<dbReference type="InterPro" id="IPR056442">
    <property type="entry name" value="GINT1_N"/>
</dbReference>
<dbReference type="SUPFAM" id="SSF75005">
    <property type="entry name" value="Arabinanase/levansucrase/invertase"/>
    <property type="match status" value="1"/>
</dbReference>
<dbReference type="InterPro" id="IPR023296">
    <property type="entry name" value="Glyco_hydro_beta-prop_sf"/>
</dbReference>
<dbReference type="OrthoDB" id="3771157at2"/>
<dbReference type="Pfam" id="PF24793">
    <property type="entry name" value="GINT1_N"/>
    <property type="match status" value="1"/>
</dbReference>
<keyword evidence="3" id="KW-0808">Transferase</keyword>
<accession>A0A8B6X983</accession>